<dbReference type="SUPFAM" id="SSF143100">
    <property type="entry name" value="TTHA1013/TTHA0281-like"/>
    <property type="match status" value="1"/>
</dbReference>
<feature type="compositionally biased region" description="Low complexity" evidence="1">
    <location>
        <begin position="118"/>
        <end position="129"/>
    </location>
</feature>
<dbReference type="SUPFAM" id="SSF88659">
    <property type="entry name" value="Sigma3 and sigma4 domains of RNA polymerase sigma factors"/>
    <property type="match status" value="1"/>
</dbReference>
<gene>
    <name evidence="2" type="ORF">ACFOX0_19815</name>
</gene>
<dbReference type="Proteomes" id="UP001595868">
    <property type="component" value="Unassembled WGS sequence"/>
</dbReference>
<proteinExistence type="predicted"/>
<dbReference type="RefSeq" id="WP_377548015.1">
    <property type="nucleotide sequence ID" value="NZ_JBHSBN010000013.1"/>
</dbReference>
<dbReference type="EMBL" id="JBHSBN010000013">
    <property type="protein sequence ID" value="MFC4108166.1"/>
    <property type="molecule type" value="Genomic_DNA"/>
</dbReference>
<feature type="compositionally biased region" description="Basic and acidic residues" evidence="1">
    <location>
        <begin position="130"/>
        <end position="140"/>
    </location>
</feature>
<comment type="caution">
    <text evidence="2">The sequence shown here is derived from an EMBL/GenBank/DDBJ whole genome shotgun (WGS) entry which is preliminary data.</text>
</comment>
<evidence type="ECO:0000313" key="3">
    <source>
        <dbReference type="Proteomes" id="UP001595868"/>
    </source>
</evidence>
<evidence type="ECO:0000256" key="1">
    <source>
        <dbReference type="SAM" id="MobiDB-lite"/>
    </source>
</evidence>
<organism evidence="2 3">
    <name type="scientific">Micromonospora zhanjiangensis</name>
    <dbReference type="NCBI Taxonomy" id="1522057"/>
    <lineage>
        <taxon>Bacteria</taxon>
        <taxon>Bacillati</taxon>
        <taxon>Actinomycetota</taxon>
        <taxon>Actinomycetes</taxon>
        <taxon>Micromonosporales</taxon>
        <taxon>Micromonosporaceae</taxon>
        <taxon>Micromonospora</taxon>
    </lineage>
</organism>
<protein>
    <recommendedName>
        <fullName evidence="4">Type II toxin-antitoxin system HicB family antitoxin</fullName>
    </recommendedName>
</protein>
<feature type="region of interest" description="Disordered" evidence="1">
    <location>
        <begin position="118"/>
        <end position="140"/>
    </location>
</feature>
<evidence type="ECO:0008006" key="4">
    <source>
        <dbReference type="Google" id="ProtNLM"/>
    </source>
</evidence>
<dbReference type="InterPro" id="IPR035069">
    <property type="entry name" value="TTHA1013/TTHA0281-like"/>
</dbReference>
<keyword evidence="3" id="KW-1185">Reference proteome</keyword>
<evidence type="ECO:0000313" key="2">
    <source>
        <dbReference type="EMBL" id="MFC4108166.1"/>
    </source>
</evidence>
<accession>A0ABV8KQG4</accession>
<name>A0ABV8KQG4_9ACTN</name>
<reference evidence="3" key="1">
    <citation type="journal article" date="2019" name="Int. J. Syst. Evol. Microbiol.">
        <title>The Global Catalogue of Microorganisms (GCM) 10K type strain sequencing project: providing services to taxonomists for standard genome sequencing and annotation.</title>
        <authorList>
            <consortium name="The Broad Institute Genomics Platform"/>
            <consortium name="The Broad Institute Genome Sequencing Center for Infectious Disease"/>
            <person name="Wu L."/>
            <person name="Ma J."/>
        </authorList>
    </citation>
    <scope>NUCLEOTIDE SEQUENCE [LARGE SCALE GENOMIC DNA]</scope>
    <source>
        <strain evidence="3">2902at01</strain>
    </source>
</reference>
<dbReference type="InterPro" id="IPR013324">
    <property type="entry name" value="RNA_pol_sigma_r3/r4-like"/>
</dbReference>
<dbReference type="Gene3D" id="3.30.160.250">
    <property type="match status" value="1"/>
</dbReference>
<sequence>MRYTVECVRSGDWWAITVPELKGVFSQARRLDQVEPMARKAIALMLEVDIDSFHVEVKPHVPEEVVRARQARTALREAERSAEEATRHAATELLRQGYTVRDAGALLGISPQRISQITATASKSTGSTKPRTDARGRRAA</sequence>